<name>A0A510V8A7_9CELL</name>
<keyword evidence="2" id="KW-0812">Transmembrane</keyword>
<keyword evidence="2" id="KW-1133">Transmembrane helix</keyword>
<feature type="region of interest" description="Disordered" evidence="1">
    <location>
        <begin position="67"/>
        <end position="119"/>
    </location>
</feature>
<evidence type="ECO:0000256" key="2">
    <source>
        <dbReference type="SAM" id="Phobius"/>
    </source>
</evidence>
<evidence type="ECO:0000313" key="3">
    <source>
        <dbReference type="EMBL" id="GEK23097.1"/>
    </source>
</evidence>
<feature type="compositionally biased region" description="Low complexity" evidence="1">
    <location>
        <begin position="76"/>
        <end position="92"/>
    </location>
</feature>
<dbReference type="EMBL" id="BJUB01000013">
    <property type="protein sequence ID" value="GEK23097.1"/>
    <property type="molecule type" value="Genomic_DNA"/>
</dbReference>
<organism evidence="3 4">
    <name type="scientific">Cellulomonas xylanilytica</name>
    <dbReference type="NCBI Taxonomy" id="233583"/>
    <lineage>
        <taxon>Bacteria</taxon>
        <taxon>Bacillati</taxon>
        <taxon>Actinomycetota</taxon>
        <taxon>Actinomycetes</taxon>
        <taxon>Micrococcales</taxon>
        <taxon>Cellulomonadaceae</taxon>
        <taxon>Cellulomonas</taxon>
    </lineage>
</organism>
<protein>
    <submittedName>
        <fullName evidence="3">Uncharacterized protein</fullName>
    </submittedName>
</protein>
<keyword evidence="2" id="KW-0472">Membrane</keyword>
<dbReference type="AlphaFoldDB" id="A0A510V8A7"/>
<accession>A0A510V8A7</accession>
<evidence type="ECO:0000256" key="1">
    <source>
        <dbReference type="SAM" id="MobiDB-lite"/>
    </source>
</evidence>
<sequence>MASDLRNLLGQARDELGAPHAADDPGLARVVRSVRRRRTQRHAVQSVVGVAAAGAVGVAGWAGLSRVSPPTPADTPSPSVSTTPSPTSTTTPTPTPTPTVPQEEIVGLPPTRPMPPGMLEQTTAGWVLAIYQSTPGPAGDPVEPLVNSVVLASPAGELYRVVDLPLDLGVELVRWDPGSTTALVRVLSPGDSAPAISVRSVLDLTTGEIQHDDRGFPSDTYYQGTTATGAELWAQSIATDAVASELYSVQGDGTPALLGVIGYAMALDPTGRRVVTPEGTFSKTSFSLIDVVAGGQTVHEYGLPGTMCDPVGWLDPDAFLAYCADTNDGDLATNAAAHPAWYRVDVGGASPTTTFLGAADPAELRPQAWSGTWISSGVIAFDGSTETLRGWTGCNDNPYLWQAGSVTPLRGENDTAGRMSSHGGLLYAELWTACDDDGPPGHVSTLAGSRWTDLLPAPSPTVEVPEWLWGVGSWVVATDR</sequence>
<evidence type="ECO:0000313" key="4">
    <source>
        <dbReference type="Proteomes" id="UP000321118"/>
    </source>
</evidence>
<keyword evidence="4" id="KW-1185">Reference proteome</keyword>
<comment type="caution">
    <text evidence="3">The sequence shown here is derived from an EMBL/GenBank/DDBJ whole genome shotgun (WGS) entry which is preliminary data.</text>
</comment>
<feature type="transmembrane region" description="Helical" evidence="2">
    <location>
        <begin position="42"/>
        <end position="64"/>
    </location>
</feature>
<dbReference type="Proteomes" id="UP000321118">
    <property type="component" value="Unassembled WGS sequence"/>
</dbReference>
<proteinExistence type="predicted"/>
<dbReference type="RefSeq" id="WP_186813458.1">
    <property type="nucleotide sequence ID" value="NZ_BJUB01000013.1"/>
</dbReference>
<gene>
    <name evidence="3" type="ORF">CXY01_36170</name>
</gene>
<reference evidence="3 4" key="1">
    <citation type="submission" date="2019-07" db="EMBL/GenBank/DDBJ databases">
        <title>Whole genome shotgun sequence of Cellulomonas xylanilytica NBRC 101102.</title>
        <authorList>
            <person name="Hosoyama A."/>
            <person name="Uohara A."/>
            <person name="Ohji S."/>
            <person name="Ichikawa N."/>
        </authorList>
    </citation>
    <scope>NUCLEOTIDE SEQUENCE [LARGE SCALE GENOMIC DNA]</scope>
    <source>
        <strain evidence="3 4">NBRC 101102</strain>
    </source>
</reference>